<protein>
    <submittedName>
        <fullName evidence="2">Uncharacterized protein</fullName>
    </submittedName>
</protein>
<proteinExistence type="predicted"/>
<keyword evidence="1" id="KW-0812">Transmembrane</keyword>
<name>A0A0L8HYG9_OCTBM</name>
<reference evidence="2" key="1">
    <citation type="submission" date="2015-07" db="EMBL/GenBank/DDBJ databases">
        <title>MeaNS - Measles Nucleotide Surveillance Program.</title>
        <authorList>
            <person name="Tran T."/>
            <person name="Druce J."/>
        </authorList>
    </citation>
    <scope>NUCLEOTIDE SEQUENCE</scope>
    <source>
        <strain evidence="2">UCB-OBI-ISO-001</strain>
        <tissue evidence="2">Gonad</tissue>
    </source>
</reference>
<keyword evidence="1" id="KW-1133">Transmembrane helix</keyword>
<keyword evidence="1" id="KW-0472">Membrane</keyword>
<feature type="transmembrane region" description="Helical" evidence="1">
    <location>
        <begin position="27"/>
        <end position="45"/>
    </location>
</feature>
<sequence>MLTLSFYRLDTLKYTYRNTYTHTYTSLFYMFFLSGISWMSCHIVFKPNYLVCCIFLNIQHILSCTRDFSLQRRPKSPHSPT</sequence>
<organism evidence="2">
    <name type="scientific">Octopus bimaculoides</name>
    <name type="common">California two-spotted octopus</name>
    <dbReference type="NCBI Taxonomy" id="37653"/>
    <lineage>
        <taxon>Eukaryota</taxon>
        <taxon>Metazoa</taxon>
        <taxon>Spiralia</taxon>
        <taxon>Lophotrochozoa</taxon>
        <taxon>Mollusca</taxon>
        <taxon>Cephalopoda</taxon>
        <taxon>Coleoidea</taxon>
        <taxon>Octopodiformes</taxon>
        <taxon>Octopoda</taxon>
        <taxon>Incirrata</taxon>
        <taxon>Octopodidae</taxon>
        <taxon>Octopus</taxon>
    </lineage>
</organism>
<evidence type="ECO:0000256" key="1">
    <source>
        <dbReference type="SAM" id="Phobius"/>
    </source>
</evidence>
<accession>A0A0L8HYG9</accession>
<evidence type="ECO:0000313" key="2">
    <source>
        <dbReference type="EMBL" id="KOF94283.1"/>
    </source>
</evidence>
<dbReference type="EMBL" id="KQ416996">
    <property type="protein sequence ID" value="KOF94283.1"/>
    <property type="molecule type" value="Genomic_DNA"/>
</dbReference>
<gene>
    <name evidence="2" type="ORF">OCBIM_22002230mg</name>
</gene>
<dbReference type="AlphaFoldDB" id="A0A0L8HYG9"/>